<evidence type="ECO:0000313" key="4">
    <source>
        <dbReference type="Proteomes" id="UP000325289"/>
    </source>
</evidence>
<accession>A0A1I2CU82</accession>
<dbReference type="EMBL" id="FOMS01000014">
    <property type="protein sequence ID" value="SFE71886.1"/>
    <property type="molecule type" value="Genomic_DNA"/>
</dbReference>
<evidence type="ECO:0000259" key="2">
    <source>
        <dbReference type="SMART" id="SM00470"/>
    </source>
</evidence>
<dbReference type="Pfam" id="PF02195">
    <property type="entry name" value="ParB_N"/>
    <property type="match status" value="1"/>
</dbReference>
<reference evidence="3 4" key="1">
    <citation type="submission" date="2016-10" db="EMBL/GenBank/DDBJ databases">
        <authorList>
            <person name="Varghese N."/>
            <person name="Submissions S."/>
        </authorList>
    </citation>
    <scope>NUCLEOTIDE SEQUENCE [LARGE SCALE GENOMIC DNA]</scope>
    <source>
        <strain evidence="4">YIM D21,KCTC 23444,ACCC 10710</strain>
    </source>
</reference>
<feature type="compositionally biased region" description="Low complexity" evidence="1">
    <location>
        <begin position="16"/>
        <end position="37"/>
    </location>
</feature>
<dbReference type="InterPro" id="IPR036086">
    <property type="entry name" value="ParB/Sulfiredoxin_sf"/>
</dbReference>
<evidence type="ECO:0000313" key="3">
    <source>
        <dbReference type="EMBL" id="SFE71886.1"/>
    </source>
</evidence>
<dbReference type="RefSeq" id="WP_149757910.1">
    <property type="nucleotide sequence ID" value="NZ_FOMS01000014.1"/>
</dbReference>
<dbReference type="CDD" id="cd16405">
    <property type="entry name" value="RepB_like_N"/>
    <property type="match status" value="1"/>
</dbReference>
<gene>
    <name evidence="3" type="ORF">SAMN04515678_11488</name>
</gene>
<feature type="region of interest" description="Disordered" evidence="1">
    <location>
        <begin position="1"/>
        <end position="37"/>
    </location>
</feature>
<feature type="domain" description="ParB-like N-terminal" evidence="2">
    <location>
        <begin position="73"/>
        <end position="173"/>
    </location>
</feature>
<keyword evidence="4" id="KW-1185">Reference proteome</keyword>
<organism evidence="3 4">
    <name type="scientific">Roseivivax sediminis</name>
    <dbReference type="NCBI Taxonomy" id="936889"/>
    <lineage>
        <taxon>Bacteria</taxon>
        <taxon>Pseudomonadati</taxon>
        <taxon>Pseudomonadota</taxon>
        <taxon>Alphaproteobacteria</taxon>
        <taxon>Rhodobacterales</taxon>
        <taxon>Roseobacteraceae</taxon>
        <taxon>Roseivivax</taxon>
    </lineage>
</organism>
<sequence>MAKRKRLTPANPDYLGQADAGEGDAAPGPKAAFASAPSRAPIAEIARETSSAAALGELSRSMEEARAQGRMILALPLDQVAAEHLVRDRMGADDEDFAALIESLAARGQQTPVEVVDRGTDAAPRYGLISGWRRLAALRHLAEEGRGAGEVLAVVRAPRTASDAYVAMVEENEIRVGLSYYERARIAVKAVEEGVFETREEALRALFANVSRAKRSKIRSFTEIVVALDGVLVFPTALAERSGLELARRLAKDPDLASQIKVDLAAYPPANAAEELKRLAAPAVGQGMRTKHGRAGAQTEAKATAASDSADKSAAPVAPLRLETTYDPERREITVSGSGVSASLHAELERWLAVRLS</sequence>
<feature type="region of interest" description="Disordered" evidence="1">
    <location>
        <begin position="285"/>
        <end position="325"/>
    </location>
</feature>
<dbReference type="Gene3D" id="3.90.1530.30">
    <property type="match status" value="1"/>
</dbReference>
<dbReference type="SUPFAM" id="SSF110849">
    <property type="entry name" value="ParB/Sulfiredoxin"/>
    <property type="match status" value="1"/>
</dbReference>
<dbReference type="Proteomes" id="UP000325289">
    <property type="component" value="Unassembled WGS sequence"/>
</dbReference>
<dbReference type="SMART" id="SM00470">
    <property type="entry name" value="ParB"/>
    <property type="match status" value="1"/>
</dbReference>
<evidence type="ECO:0000256" key="1">
    <source>
        <dbReference type="SAM" id="MobiDB-lite"/>
    </source>
</evidence>
<dbReference type="InterPro" id="IPR037972">
    <property type="entry name" value="RepB_N"/>
</dbReference>
<name>A0A1I2CU82_9RHOB</name>
<dbReference type="InterPro" id="IPR003115">
    <property type="entry name" value="ParB_N"/>
</dbReference>
<dbReference type="OrthoDB" id="7812516at2"/>
<dbReference type="AlphaFoldDB" id="A0A1I2CU82"/>
<proteinExistence type="predicted"/>
<feature type="compositionally biased region" description="Low complexity" evidence="1">
    <location>
        <begin position="295"/>
        <end position="315"/>
    </location>
</feature>
<protein>
    <submittedName>
        <fullName evidence="3">Chromosome segregation protein Spo0J, contains ParB-like nuclease domain</fullName>
    </submittedName>
</protein>